<dbReference type="SUPFAM" id="SSF46973">
    <property type="entry name" value="Enzyme IIa from lactose specific PTS, IIa-lac"/>
    <property type="match status" value="1"/>
</dbReference>
<evidence type="ECO:0000256" key="2">
    <source>
        <dbReference type="ARBA" id="ARBA00022597"/>
    </source>
</evidence>
<dbReference type="RefSeq" id="WP_307409926.1">
    <property type="nucleotide sequence ID" value="NZ_JAUSUR010000006.1"/>
</dbReference>
<evidence type="ECO:0000313" key="6">
    <source>
        <dbReference type="EMBL" id="MDQ0362368.1"/>
    </source>
</evidence>
<dbReference type="PANTHER" id="PTHR34382">
    <property type="entry name" value="PTS SYSTEM N,N'-DIACETYLCHITOBIOSE-SPECIFIC EIIA COMPONENT"/>
    <property type="match status" value="1"/>
</dbReference>
<dbReference type="Proteomes" id="UP001230220">
    <property type="component" value="Unassembled WGS sequence"/>
</dbReference>
<keyword evidence="2" id="KW-0762">Sugar transport</keyword>
<evidence type="ECO:0000256" key="4">
    <source>
        <dbReference type="ARBA" id="ARBA00022683"/>
    </source>
</evidence>
<dbReference type="PANTHER" id="PTHR34382:SF7">
    <property type="entry name" value="PTS SYSTEM N,N'-DIACETYLCHITOBIOSE-SPECIFIC EIIA COMPONENT"/>
    <property type="match status" value="1"/>
</dbReference>
<keyword evidence="1" id="KW-0813">Transport</keyword>
<dbReference type="Gene3D" id="1.20.58.80">
    <property type="entry name" value="Phosphotransferase system, lactose/cellobiose-type IIA subunit"/>
    <property type="match status" value="1"/>
</dbReference>
<dbReference type="InterPro" id="IPR003188">
    <property type="entry name" value="PTS_IIA_lac/cel"/>
</dbReference>
<organism evidence="6 7">
    <name type="scientific">Breznakia pachnodae</name>
    <dbReference type="NCBI Taxonomy" id="265178"/>
    <lineage>
        <taxon>Bacteria</taxon>
        <taxon>Bacillati</taxon>
        <taxon>Bacillota</taxon>
        <taxon>Erysipelotrichia</taxon>
        <taxon>Erysipelotrichales</taxon>
        <taxon>Erysipelotrichaceae</taxon>
        <taxon>Breznakia</taxon>
    </lineage>
</organism>
<sequence>MDDMSGNFVVILHAGNAKTQCLQAVDYAEEGEFEKAQECLENAQQEINEAHKGHSDSLVKIANGEAVAVDVILIHAQDHLTSATTLHLMAEKMVRMYQRIQER</sequence>
<dbReference type="PROSITE" id="PS51095">
    <property type="entry name" value="PTS_EIIA_TYPE_3"/>
    <property type="match status" value="1"/>
</dbReference>
<dbReference type="PIRSF" id="PIRSF000699">
    <property type="entry name" value="PTS_IILac_III"/>
    <property type="match status" value="1"/>
</dbReference>
<keyword evidence="3" id="KW-0808">Transferase</keyword>
<reference evidence="6 7" key="1">
    <citation type="submission" date="2023-07" db="EMBL/GenBank/DDBJ databases">
        <title>Genomic Encyclopedia of Type Strains, Phase IV (KMG-IV): sequencing the most valuable type-strain genomes for metagenomic binning, comparative biology and taxonomic classification.</title>
        <authorList>
            <person name="Goeker M."/>
        </authorList>
    </citation>
    <scope>NUCLEOTIDE SEQUENCE [LARGE SCALE GENOMIC DNA]</scope>
    <source>
        <strain evidence="6 7">DSM 16784</strain>
    </source>
</reference>
<evidence type="ECO:0000256" key="3">
    <source>
        <dbReference type="ARBA" id="ARBA00022679"/>
    </source>
</evidence>
<dbReference type="EMBL" id="JAUSUR010000006">
    <property type="protein sequence ID" value="MDQ0362368.1"/>
    <property type="molecule type" value="Genomic_DNA"/>
</dbReference>
<evidence type="ECO:0000256" key="5">
    <source>
        <dbReference type="PROSITE-ProRule" id="PRU00418"/>
    </source>
</evidence>
<keyword evidence="4" id="KW-0598">Phosphotransferase system</keyword>
<evidence type="ECO:0000256" key="1">
    <source>
        <dbReference type="ARBA" id="ARBA00022448"/>
    </source>
</evidence>
<proteinExistence type="predicted"/>
<gene>
    <name evidence="6" type="ORF">J2S15_003122</name>
</gene>
<keyword evidence="7" id="KW-1185">Reference proteome</keyword>
<protein>
    <submittedName>
        <fullName evidence="6">PTS system cellobiose-specific IIA component</fullName>
    </submittedName>
</protein>
<feature type="modified residue" description="Phosphohistidine; by HPr" evidence="5">
    <location>
        <position position="75"/>
    </location>
</feature>
<dbReference type="Pfam" id="PF02255">
    <property type="entry name" value="PTS_IIA"/>
    <property type="match status" value="1"/>
</dbReference>
<name>A0ABU0E647_9FIRM</name>
<comment type="caution">
    <text evidence="6">The sequence shown here is derived from an EMBL/GenBank/DDBJ whole genome shotgun (WGS) entry which is preliminary data.</text>
</comment>
<dbReference type="InterPro" id="IPR036542">
    <property type="entry name" value="PTS_IIA_lac/cel_sf"/>
</dbReference>
<accession>A0ABU0E647</accession>
<evidence type="ECO:0000313" key="7">
    <source>
        <dbReference type="Proteomes" id="UP001230220"/>
    </source>
</evidence>